<dbReference type="PANTHER" id="PTHR46268:SF6">
    <property type="entry name" value="UNIVERSAL STRESS PROTEIN UP12"/>
    <property type="match status" value="1"/>
</dbReference>
<sequence>MKSILVLTDFSDNSENAAELGVKLCAKLNTNLLLFNTYVTNSAEAYVAEPWVAEDIFWGDDDSKDNLNKLATALKTDVEKLGSEDHKPVIYCDNGEGKLGIIIPGIIQKHHVEMILMGARAFNPDDDGLFGSDLNSTIQKSSRPVLVVPSKINLEELKKVVFATDFDESDMLAIHYLAKLSKLLNFELEIIHIIHPDKSGKEKSQKEIELEEQVSRLKYPSVTYHDIKGNDVAENILRIYKESGAGLLAMIHHQHSFIMRMLHQSTTKKLLDNQEVPLMIFPSKMK</sequence>
<dbReference type="RefSeq" id="WP_096351544.1">
    <property type="nucleotide sequence ID" value="NZ_AP017313.1"/>
</dbReference>
<dbReference type="PANTHER" id="PTHR46268">
    <property type="entry name" value="STRESS RESPONSE PROTEIN NHAX"/>
    <property type="match status" value="1"/>
</dbReference>
<dbReference type="Proteomes" id="UP000218263">
    <property type="component" value="Chromosome"/>
</dbReference>
<evidence type="ECO:0000256" key="1">
    <source>
        <dbReference type="ARBA" id="ARBA00008791"/>
    </source>
</evidence>
<dbReference type="OrthoDB" id="9788959at2"/>
<proteinExistence type="inferred from homology"/>
<comment type="similarity">
    <text evidence="1">Belongs to the universal stress protein A family.</text>
</comment>
<dbReference type="SUPFAM" id="SSF52402">
    <property type="entry name" value="Adenine nucleotide alpha hydrolases-like"/>
    <property type="match status" value="2"/>
</dbReference>
<organism evidence="2 3">
    <name type="scientific">Mucilaginibacter gotjawali</name>
    <dbReference type="NCBI Taxonomy" id="1550579"/>
    <lineage>
        <taxon>Bacteria</taxon>
        <taxon>Pseudomonadati</taxon>
        <taxon>Bacteroidota</taxon>
        <taxon>Sphingobacteriia</taxon>
        <taxon>Sphingobacteriales</taxon>
        <taxon>Sphingobacteriaceae</taxon>
        <taxon>Mucilaginibacter</taxon>
    </lineage>
</organism>
<dbReference type="Gene3D" id="3.40.50.12370">
    <property type="match status" value="1"/>
</dbReference>
<keyword evidence="3" id="KW-1185">Reference proteome</keyword>
<accession>A0A0X8X107</accession>
<reference evidence="2 3" key="1">
    <citation type="submission" date="2015-12" db="EMBL/GenBank/DDBJ databases">
        <title>Genome sequence of Mucilaginibacter gotjawali.</title>
        <authorList>
            <person name="Lee J.S."/>
            <person name="Lee K.C."/>
            <person name="Kim K.K."/>
            <person name="Lee B.W."/>
        </authorList>
    </citation>
    <scope>NUCLEOTIDE SEQUENCE [LARGE SCALE GENOMIC DNA]</scope>
    <source>
        <strain evidence="2 3">SA3-7</strain>
    </source>
</reference>
<evidence type="ECO:0000313" key="2">
    <source>
        <dbReference type="EMBL" id="BAU53835.1"/>
    </source>
</evidence>
<evidence type="ECO:0000313" key="3">
    <source>
        <dbReference type="Proteomes" id="UP000218263"/>
    </source>
</evidence>
<dbReference type="InterPro" id="IPR006015">
    <property type="entry name" value="Universal_stress_UspA"/>
</dbReference>
<dbReference type="InterPro" id="IPR006016">
    <property type="entry name" value="UspA"/>
</dbReference>
<dbReference type="Pfam" id="PF00582">
    <property type="entry name" value="Usp"/>
    <property type="match status" value="2"/>
</dbReference>
<protein>
    <submittedName>
        <fullName evidence="2">Universal stress protein family protein</fullName>
    </submittedName>
</protein>
<name>A0A0X8X107_9SPHI</name>
<dbReference type="EMBL" id="AP017313">
    <property type="protein sequence ID" value="BAU53835.1"/>
    <property type="molecule type" value="Genomic_DNA"/>
</dbReference>
<dbReference type="PRINTS" id="PR01438">
    <property type="entry name" value="UNVRSLSTRESS"/>
</dbReference>
<gene>
    <name evidence="2" type="ORF">MgSA37_02006</name>
</gene>
<dbReference type="KEGG" id="mgot:MgSA37_02006"/>
<dbReference type="AlphaFoldDB" id="A0A0X8X107"/>
<dbReference type="CDD" id="cd00293">
    <property type="entry name" value="USP-like"/>
    <property type="match status" value="2"/>
</dbReference>